<dbReference type="GO" id="GO:0051639">
    <property type="term" value="P:actin filament network formation"/>
    <property type="evidence" value="ECO:0007669"/>
    <property type="project" value="TreeGrafter"/>
</dbReference>
<dbReference type="PANTHER" id="PTHR19961:SF32">
    <property type="entry name" value="PLASTIN-3"/>
    <property type="match status" value="1"/>
</dbReference>
<dbReference type="InterPro" id="IPR001715">
    <property type="entry name" value="CH_dom"/>
</dbReference>
<dbReference type="SMART" id="SM00054">
    <property type="entry name" value="EFh"/>
    <property type="match status" value="2"/>
</dbReference>
<dbReference type="InterPro" id="IPR039959">
    <property type="entry name" value="Fimbrin/Plastin"/>
</dbReference>
<dbReference type="GO" id="GO:0005884">
    <property type="term" value="C:actin filament"/>
    <property type="evidence" value="ECO:0007669"/>
    <property type="project" value="TreeGrafter"/>
</dbReference>
<dbReference type="PROSITE" id="PS50021">
    <property type="entry name" value="CH"/>
    <property type="match status" value="4"/>
</dbReference>
<evidence type="ECO:0000256" key="6">
    <source>
        <dbReference type="ARBA" id="ARBA00022837"/>
    </source>
</evidence>
<reference evidence="13" key="2">
    <citation type="submission" date="2025-09" db="UniProtKB">
        <authorList>
            <consortium name="Ensembl"/>
        </authorList>
    </citation>
    <scope>IDENTIFICATION</scope>
</reference>
<dbReference type="InterPro" id="IPR001589">
    <property type="entry name" value="Actinin_actin-bd_CS"/>
</dbReference>
<reference evidence="13" key="1">
    <citation type="submission" date="2025-08" db="UniProtKB">
        <authorList>
            <consortium name="Ensembl"/>
        </authorList>
    </citation>
    <scope>IDENTIFICATION</scope>
</reference>
<dbReference type="GO" id="GO:0005509">
    <property type="term" value="F:calcium ion binding"/>
    <property type="evidence" value="ECO:0007669"/>
    <property type="project" value="InterPro"/>
</dbReference>
<evidence type="ECO:0000256" key="5">
    <source>
        <dbReference type="ARBA" id="ARBA00022737"/>
    </source>
</evidence>
<sequence length="636" mass="71101">MAGKISKEELEELRDAFGKVDLNGNGFICDYELHDLFKEANLPLPGYKVREIIQKLMEEGDKDKDNKISFDEFVSIFQELKSSDIAKSFRKAINRKEGILAIGGTSELSSAGTQHSFSEEERFAFVNWINTALEQDPDCKHVLPMNPNTDDLFKAVGDGIVLCKMINLSVPDTIDERTINKKKVTAFTIQENLNLALNSASAIGCHVVNIGALDLREGKPHLVLGLLWQIIKIGLFADIELSRNEALAALLRDGETLEDLMKLSPEELLLRWANFHLENAGWSKINNFSHDIKLTDFSNCIKDSRAYFHLLNQIAPKGQKEGEDRIDIDMSGFSEKDDLKRAECMLLQADGLGCRQFVTSTDVVSGNPKLNLAFVANLFNKYPALTKPENQDINWGLLEGETREERTFRNWMNSLGVNPHVHHLYVDLQDALVILQLYEKIKVPVDWSNKVNKPPYPKLGANMKKLENCNYAVELGKTKANFSLVGIGGQDLNDGNPTLTLALVWQLMRRYTLNVLEGLGDGQKVNDDIIVSWVNKTLSQAGKSTKISSFKDKEISSSLAVLDLIDAIQPGCVNYDLVKRGSLSDEDKLDNAKYAVSMARKIGARVYALPDDLVEVKPKMVMTVFACLMGRGMKRA</sequence>
<protein>
    <recommendedName>
        <fullName evidence="8">Plastin-3</fullName>
    </recommendedName>
    <alternativeName>
        <fullName evidence="9">T-plastin</fullName>
    </alternativeName>
</protein>
<dbReference type="Pfam" id="PF13499">
    <property type="entry name" value="EF-hand_7"/>
    <property type="match status" value="1"/>
</dbReference>
<accession>A0A671QZQ6</accession>
<evidence type="ECO:0000259" key="12">
    <source>
        <dbReference type="PROSITE" id="PS50222"/>
    </source>
</evidence>
<dbReference type="Proteomes" id="UP000472260">
    <property type="component" value="Unassembled WGS sequence"/>
</dbReference>
<dbReference type="Ensembl" id="ENSSANT00000081083.1">
    <property type="protein sequence ID" value="ENSSANP00000076291.1"/>
    <property type="gene ID" value="ENSSANG00000037935.1"/>
</dbReference>
<evidence type="ECO:0000256" key="9">
    <source>
        <dbReference type="ARBA" id="ARBA00041485"/>
    </source>
</evidence>
<dbReference type="CDD" id="cd21292">
    <property type="entry name" value="CH_PLS_rpt1"/>
    <property type="match status" value="1"/>
</dbReference>
<dbReference type="InterPro" id="IPR002048">
    <property type="entry name" value="EF_hand_dom"/>
</dbReference>
<comment type="function">
    <text evidence="10">Actin-bundling protein.</text>
</comment>
<evidence type="ECO:0000259" key="11">
    <source>
        <dbReference type="PROSITE" id="PS50021"/>
    </source>
</evidence>
<dbReference type="PANTHER" id="PTHR19961">
    <property type="entry name" value="FIMBRIN/PLASTIN"/>
    <property type="match status" value="1"/>
</dbReference>
<evidence type="ECO:0000313" key="14">
    <source>
        <dbReference type="Proteomes" id="UP000472260"/>
    </source>
</evidence>
<dbReference type="SUPFAM" id="SSF47576">
    <property type="entry name" value="Calponin-homology domain, CH-domain"/>
    <property type="match status" value="1"/>
</dbReference>
<evidence type="ECO:0000256" key="3">
    <source>
        <dbReference type="ARBA" id="ARBA00022553"/>
    </source>
</evidence>
<keyword evidence="7" id="KW-0009">Actin-binding</keyword>
<dbReference type="CDD" id="cd00051">
    <property type="entry name" value="EFh"/>
    <property type="match status" value="1"/>
</dbReference>
<evidence type="ECO:0000256" key="8">
    <source>
        <dbReference type="ARBA" id="ARBA00039437"/>
    </source>
</evidence>
<dbReference type="InterPro" id="IPR036872">
    <property type="entry name" value="CH_dom_sf"/>
</dbReference>
<dbReference type="PROSITE" id="PS00018">
    <property type="entry name" value="EF_HAND_1"/>
    <property type="match status" value="2"/>
</dbReference>
<evidence type="ECO:0000256" key="10">
    <source>
        <dbReference type="ARBA" id="ARBA00044724"/>
    </source>
</evidence>
<dbReference type="CDD" id="cd21334">
    <property type="entry name" value="CH_PLS3_rpt4"/>
    <property type="match status" value="1"/>
</dbReference>
<keyword evidence="2" id="KW-0963">Cytoplasm</keyword>
<keyword evidence="6" id="KW-0106">Calcium</keyword>
<dbReference type="FunFam" id="1.10.238.10:FF:000059">
    <property type="entry name" value="Plastin 1"/>
    <property type="match status" value="1"/>
</dbReference>
<feature type="domain" description="Calponin-homology (CH)" evidence="11">
    <location>
        <begin position="119"/>
        <end position="235"/>
    </location>
</feature>
<feature type="domain" description="Calponin-homology (CH)" evidence="11">
    <location>
        <begin position="524"/>
        <end position="633"/>
    </location>
</feature>
<keyword evidence="14" id="KW-1185">Reference proteome</keyword>
<name>A0A671QZQ6_9TELE</name>
<feature type="domain" description="Calponin-homology (CH)" evidence="11">
    <location>
        <begin position="402"/>
        <end position="512"/>
    </location>
</feature>
<dbReference type="Gene3D" id="1.10.418.10">
    <property type="entry name" value="Calponin-like domain"/>
    <property type="match status" value="4"/>
</dbReference>
<evidence type="ECO:0000256" key="1">
    <source>
        <dbReference type="ARBA" id="ARBA00004496"/>
    </source>
</evidence>
<organism evidence="13 14">
    <name type="scientific">Sinocyclocheilus anshuiensis</name>
    <dbReference type="NCBI Taxonomy" id="1608454"/>
    <lineage>
        <taxon>Eukaryota</taxon>
        <taxon>Metazoa</taxon>
        <taxon>Chordata</taxon>
        <taxon>Craniata</taxon>
        <taxon>Vertebrata</taxon>
        <taxon>Euteleostomi</taxon>
        <taxon>Actinopterygii</taxon>
        <taxon>Neopterygii</taxon>
        <taxon>Teleostei</taxon>
        <taxon>Ostariophysi</taxon>
        <taxon>Cypriniformes</taxon>
        <taxon>Cyprinidae</taxon>
        <taxon>Cyprininae</taxon>
        <taxon>Sinocyclocheilus</taxon>
    </lineage>
</organism>
<evidence type="ECO:0000313" key="13">
    <source>
        <dbReference type="Ensembl" id="ENSSANP00000076291.1"/>
    </source>
</evidence>
<dbReference type="AlphaFoldDB" id="A0A671QZQ6"/>
<proteinExistence type="predicted"/>
<dbReference type="GO" id="GO:0032432">
    <property type="term" value="C:actin filament bundle"/>
    <property type="evidence" value="ECO:0007669"/>
    <property type="project" value="TreeGrafter"/>
</dbReference>
<gene>
    <name evidence="13" type="primary">LOC107689143</name>
</gene>
<dbReference type="GO" id="GO:0005737">
    <property type="term" value="C:cytoplasm"/>
    <property type="evidence" value="ECO:0007669"/>
    <property type="project" value="UniProtKB-SubCell"/>
</dbReference>
<comment type="subcellular location">
    <subcellularLocation>
        <location evidence="1">Cytoplasm</location>
    </subcellularLocation>
</comment>
<evidence type="ECO:0000256" key="7">
    <source>
        <dbReference type="ARBA" id="ARBA00023203"/>
    </source>
</evidence>
<keyword evidence="5" id="KW-0677">Repeat</keyword>
<keyword evidence="4" id="KW-0479">Metal-binding</keyword>
<keyword evidence="3" id="KW-0597">Phosphoprotein</keyword>
<dbReference type="Gene3D" id="1.10.238.10">
    <property type="entry name" value="EF-hand"/>
    <property type="match status" value="1"/>
</dbReference>
<dbReference type="GO" id="GO:0051015">
    <property type="term" value="F:actin filament binding"/>
    <property type="evidence" value="ECO:0007669"/>
    <property type="project" value="InterPro"/>
</dbReference>
<dbReference type="PROSITE" id="PS50222">
    <property type="entry name" value="EF_HAND_2"/>
    <property type="match status" value="2"/>
</dbReference>
<dbReference type="GO" id="GO:0051017">
    <property type="term" value="P:actin filament bundle assembly"/>
    <property type="evidence" value="ECO:0007669"/>
    <property type="project" value="InterPro"/>
</dbReference>
<dbReference type="SUPFAM" id="SSF47473">
    <property type="entry name" value="EF-hand"/>
    <property type="match status" value="1"/>
</dbReference>
<evidence type="ECO:0000256" key="4">
    <source>
        <dbReference type="ARBA" id="ARBA00022723"/>
    </source>
</evidence>
<dbReference type="PROSITE" id="PS00020">
    <property type="entry name" value="ACTININ_2"/>
    <property type="match status" value="2"/>
</dbReference>
<dbReference type="SMART" id="SM00033">
    <property type="entry name" value="CH"/>
    <property type="match status" value="4"/>
</dbReference>
<evidence type="ECO:0000256" key="2">
    <source>
        <dbReference type="ARBA" id="ARBA00022490"/>
    </source>
</evidence>
<dbReference type="InterPro" id="IPR018247">
    <property type="entry name" value="EF_Hand_1_Ca_BS"/>
</dbReference>
<feature type="domain" description="EF-hand" evidence="12">
    <location>
        <begin position="8"/>
        <end position="43"/>
    </location>
</feature>
<dbReference type="FunFam" id="1.10.418.10:FF:000012">
    <property type="entry name" value="Plastin-3 isoform 1"/>
    <property type="match status" value="1"/>
</dbReference>
<dbReference type="FunFam" id="1.10.418.10:FF:000025">
    <property type="entry name" value="Plastin-3 isoform 1"/>
    <property type="match status" value="1"/>
</dbReference>
<feature type="domain" description="EF-hand" evidence="12">
    <location>
        <begin position="48"/>
        <end position="83"/>
    </location>
</feature>
<dbReference type="InterPro" id="IPR011992">
    <property type="entry name" value="EF-hand-dom_pair"/>
</dbReference>
<dbReference type="FunFam" id="1.10.418.10:FF:000014">
    <property type="entry name" value="Plastin-3 isoform 1"/>
    <property type="match status" value="1"/>
</dbReference>
<dbReference type="Pfam" id="PF00307">
    <property type="entry name" value="CH"/>
    <property type="match status" value="4"/>
</dbReference>
<feature type="domain" description="Calponin-homology (CH)" evidence="11">
    <location>
        <begin position="263"/>
        <end position="383"/>
    </location>
</feature>
<dbReference type="PROSITE" id="PS00019">
    <property type="entry name" value="ACTININ_1"/>
    <property type="match status" value="1"/>
</dbReference>
<dbReference type="FunFam" id="1.10.418.10:FF:000010">
    <property type="entry name" value="Plastin-3 isoform 1"/>
    <property type="match status" value="1"/>
</dbReference>